<name>A0AAE1AQ17_9GAST</name>
<accession>A0AAE1AQ17</accession>
<dbReference type="Proteomes" id="UP001283361">
    <property type="component" value="Unassembled WGS sequence"/>
</dbReference>
<comment type="caution">
    <text evidence="1">The sequence shown here is derived from an EMBL/GenBank/DDBJ whole genome shotgun (WGS) entry which is preliminary data.</text>
</comment>
<evidence type="ECO:0000313" key="2">
    <source>
        <dbReference type="Proteomes" id="UP001283361"/>
    </source>
</evidence>
<dbReference type="AlphaFoldDB" id="A0AAE1AQ17"/>
<reference evidence="1" key="1">
    <citation type="journal article" date="2023" name="G3 (Bethesda)">
        <title>A reference genome for the long-term kleptoplast-retaining sea slug Elysia crispata morphotype clarki.</title>
        <authorList>
            <person name="Eastman K.E."/>
            <person name="Pendleton A.L."/>
            <person name="Shaikh M.A."/>
            <person name="Suttiyut T."/>
            <person name="Ogas R."/>
            <person name="Tomko P."/>
            <person name="Gavelis G."/>
            <person name="Widhalm J.R."/>
            <person name="Wisecaver J.H."/>
        </authorList>
    </citation>
    <scope>NUCLEOTIDE SEQUENCE</scope>
    <source>
        <strain evidence="1">ECLA1</strain>
    </source>
</reference>
<evidence type="ECO:0000313" key="1">
    <source>
        <dbReference type="EMBL" id="KAK3791734.1"/>
    </source>
</evidence>
<protein>
    <submittedName>
        <fullName evidence="1">Uncharacterized protein</fullName>
    </submittedName>
</protein>
<keyword evidence="2" id="KW-1185">Reference proteome</keyword>
<proteinExistence type="predicted"/>
<dbReference type="EMBL" id="JAWDGP010001431">
    <property type="protein sequence ID" value="KAK3791734.1"/>
    <property type="molecule type" value="Genomic_DNA"/>
</dbReference>
<organism evidence="1 2">
    <name type="scientific">Elysia crispata</name>
    <name type="common">lettuce slug</name>
    <dbReference type="NCBI Taxonomy" id="231223"/>
    <lineage>
        <taxon>Eukaryota</taxon>
        <taxon>Metazoa</taxon>
        <taxon>Spiralia</taxon>
        <taxon>Lophotrochozoa</taxon>
        <taxon>Mollusca</taxon>
        <taxon>Gastropoda</taxon>
        <taxon>Heterobranchia</taxon>
        <taxon>Euthyneura</taxon>
        <taxon>Panpulmonata</taxon>
        <taxon>Sacoglossa</taxon>
        <taxon>Placobranchoidea</taxon>
        <taxon>Plakobranchidae</taxon>
        <taxon>Elysia</taxon>
    </lineage>
</organism>
<sequence length="127" mass="14391">MHKKSSTQGICISRDHFRFIRRNFVLRDLYIYNDGNVKRYNNSGANVHARSNYNVANGKNHKASCMDIRRMPSELVGVATELIHIQQIYGHTNTPTLKTDKRKFSASWSFLSGSPPVAEDCCKTAVS</sequence>
<gene>
    <name evidence="1" type="ORF">RRG08_011528</name>
</gene>